<keyword evidence="1" id="KW-0812">Transmembrane</keyword>
<evidence type="ECO:0000313" key="3">
    <source>
        <dbReference type="Proteomes" id="UP000184498"/>
    </source>
</evidence>
<protein>
    <submittedName>
        <fullName evidence="2">Uncharacterized protein</fullName>
    </submittedName>
</protein>
<proteinExistence type="predicted"/>
<feature type="transmembrane region" description="Helical" evidence="1">
    <location>
        <begin position="12"/>
        <end position="27"/>
    </location>
</feature>
<sequence>MEIDNRDIDFEVIFLAGLLGLSSLNRLKKGFRIFKNHITFLYYCCLDFGFPDVHSSDHR</sequence>
<accession>A0A1M6TAN3</accession>
<keyword evidence="1" id="KW-1133">Transmembrane helix</keyword>
<keyword evidence="1" id="KW-0472">Membrane</keyword>
<evidence type="ECO:0000256" key="1">
    <source>
        <dbReference type="SAM" id="Phobius"/>
    </source>
</evidence>
<dbReference type="AlphaFoldDB" id="A0A1M6TAN3"/>
<name>A0A1M6TAN3_9FLAO</name>
<dbReference type="EMBL" id="FRAM01000003">
    <property type="protein sequence ID" value="SHK54053.1"/>
    <property type="molecule type" value="Genomic_DNA"/>
</dbReference>
<keyword evidence="3" id="KW-1185">Reference proteome</keyword>
<dbReference type="Proteomes" id="UP000184498">
    <property type="component" value="Unassembled WGS sequence"/>
</dbReference>
<reference evidence="3" key="1">
    <citation type="submission" date="2016-11" db="EMBL/GenBank/DDBJ databases">
        <authorList>
            <person name="Varghese N."/>
            <person name="Submissions S."/>
        </authorList>
    </citation>
    <scope>NUCLEOTIDE SEQUENCE [LARGE SCALE GENOMIC DNA]</scope>
    <source>
        <strain evidence="3">DSM 18016</strain>
    </source>
</reference>
<gene>
    <name evidence="2" type="ORF">SAMN05444371_2755</name>
</gene>
<evidence type="ECO:0000313" key="2">
    <source>
        <dbReference type="EMBL" id="SHK54053.1"/>
    </source>
</evidence>
<organism evidence="2 3">
    <name type="scientific">Epilithonimonas mollis</name>
    <dbReference type="NCBI Taxonomy" id="216903"/>
    <lineage>
        <taxon>Bacteria</taxon>
        <taxon>Pseudomonadati</taxon>
        <taxon>Bacteroidota</taxon>
        <taxon>Flavobacteriia</taxon>
        <taxon>Flavobacteriales</taxon>
        <taxon>Weeksellaceae</taxon>
        <taxon>Chryseobacterium group</taxon>
        <taxon>Epilithonimonas</taxon>
    </lineage>
</organism>